<protein>
    <submittedName>
        <fullName evidence="14">Uncharacterized protein</fullName>
    </submittedName>
</protein>
<keyword evidence="3 12" id="KW-0813">Transport</keyword>
<comment type="subcellular location">
    <subcellularLocation>
        <location evidence="1">Membrane</location>
        <topology evidence="1">Multi-pass membrane protein</topology>
    </subcellularLocation>
</comment>
<dbReference type="AlphaFoldDB" id="A0AAU9U1J1"/>
<reference evidence="14" key="1">
    <citation type="submission" date="2022-03" db="EMBL/GenBank/DDBJ databases">
        <authorList>
            <person name="Tunstrom K."/>
        </authorList>
    </citation>
    <scope>NUCLEOTIDE SEQUENCE</scope>
</reference>
<keyword evidence="4 12" id="KW-0894">Sodium channel</keyword>
<evidence type="ECO:0000256" key="2">
    <source>
        <dbReference type="ARBA" id="ARBA00007193"/>
    </source>
</evidence>
<gene>
    <name evidence="14" type="ORF">EEDITHA_LOCUS7457</name>
</gene>
<evidence type="ECO:0000256" key="11">
    <source>
        <dbReference type="ARBA" id="ARBA00023303"/>
    </source>
</evidence>
<evidence type="ECO:0000256" key="5">
    <source>
        <dbReference type="ARBA" id="ARBA00022692"/>
    </source>
</evidence>
<keyword evidence="11 12" id="KW-0407">Ion channel</keyword>
<name>A0AAU9U1J1_EUPED</name>
<sequence>MANRTKRTACGRAIQHFFQTTTLHGFKYLCSKYNTDRIGWLICCCASACCAGVLCAVLWARFLEVPALLTLHDLRSQQNAVELPLVAICPPAETVADLFQEKLIINASATNRLKTILKYVLRRKVTSMEQLIILEDILIGNNLTLPQALMRVMPPCSRIVKNCRLQSSMVPCRNLFNRELTEWGVCCILRPEKLKISKTTIFQVQQNRNLDIAVQCSEKQSLDGCDVS</sequence>
<comment type="caution">
    <text evidence="14">The sequence shown here is derived from an EMBL/GenBank/DDBJ whole genome shotgun (WGS) entry which is preliminary data.</text>
</comment>
<keyword evidence="7" id="KW-0915">Sodium</keyword>
<proteinExistence type="inferred from homology"/>
<dbReference type="Pfam" id="PF00858">
    <property type="entry name" value="ASC"/>
    <property type="match status" value="1"/>
</dbReference>
<dbReference type="GO" id="GO:0005272">
    <property type="term" value="F:sodium channel activity"/>
    <property type="evidence" value="ECO:0007669"/>
    <property type="project" value="UniProtKB-KW"/>
</dbReference>
<keyword evidence="15" id="KW-1185">Reference proteome</keyword>
<comment type="similarity">
    <text evidence="2 12">Belongs to the amiloride-sensitive sodium channel (TC 1.A.6) family.</text>
</comment>
<evidence type="ECO:0000256" key="4">
    <source>
        <dbReference type="ARBA" id="ARBA00022461"/>
    </source>
</evidence>
<evidence type="ECO:0000256" key="1">
    <source>
        <dbReference type="ARBA" id="ARBA00004141"/>
    </source>
</evidence>
<dbReference type="GO" id="GO:0016020">
    <property type="term" value="C:membrane"/>
    <property type="evidence" value="ECO:0007669"/>
    <property type="project" value="UniProtKB-SubCell"/>
</dbReference>
<evidence type="ECO:0000256" key="12">
    <source>
        <dbReference type="RuleBase" id="RU000679"/>
    </source>
</evidence>
<dbReference type="Proteomes" id="UP001153954">
    <property type="component" value="Unassembled WGS sequence"/>
</dbReference>
<evidence type="ECO:0000256" key="8">
    <source>
        <dbReference type="ARBA" id="ARBA00023065"/>
    </source>
</evidence>
<accession>A0AAU9U1J1</accession>
<evidence type="ECO:0000256" key="3">
    <source>
        <dbReference type="ARBA" id="ARBA00022448"/>
    </source>
</evidence>
<evidence type="ECO:0000256" key="7">
    <source>
        <dbReference type="ARBA" id="ARBA00023053"/>
    </source>
</evidence>
<keyword evidence="5 12" id="KW-0812">Transmembrane</keyword>
<keyword evidence="10 12" id="KW-0739">Sodium transport</keyword>
<evidence type="ECO:0000256" key="6">
    <source>
        <dbReference type="ARBA" id="ARBA00022989"/>
    </source>
</evidence>
<keyword evidence="9 13" id="KW-0472">Membrane</keyword>
<evidence type="ECO:0000313" key="14">
    <source>
        <dbReference type="EMBL" id="CAH2091605.1"/>
    </source>
</evidence>
<evidence type="ECO:0000313" key="15">
    <source>
        <dbReference type="Proteomes" id="UP001153954"/>
    </source>
</evidence>
<keyword evidence="6 13" id="KW-1133">Transmembrane helix</keyword>
<organism evidence="14 15">
    <name type="scientific">Euphydryas editha</name>
    <name type="common">Edith's checkerspot</name>
    <dbReference type="NCBI Taxonomy" id="104508"/>
    <lineage>
        <taxon>Eukaryota</taxon>
        <taxon>Metazoa</taxon>
        <taxon>Ecdysozoa</taxon>
        <taxon>Arthropoda</taxon>
        <taxon>Hexapoda</taxon>
        <taxon>Insecta</taxon>
        <taxon>Pterygota</taxon>
        <taxon>Neoptera</taxon>
        <taxon>Endopterygota</taxon>
        <taxon>Lepidoptera</taxon>
        <taxon>Glossata</taxon>
        <taxon>Ditrysia</taxon>
        <taxon>Papilionoidea</taxon>
        <taxon>Nymphalidae</taxon>
        <taxon>Nymphalinae</taxon>
        <taxon>Euphydryas</taxon>
    </lineage>
</organism>
<evidence type="ECO:0000256" key="10">
    <source>
        <dbReference type="ARBA" id="ARBA00023201"/>
    </source>
</evidence>
<evidence type="ECO:0000256" key="13">
    <source>
        <dbReference type="SAM" id="Phobius"/>
    </source>
</evidence>
<keyword evidence="8 12" id="KW-0406">Ion transport</keyword>
<dbReference type="EMBL" id="CAKOGL010000011">
    <property type="protein sequence ID" value="CAH2091605.1"/>
    <property type="molecule type" value="Genomic_DNA"/>
</dbReference>
<evidence type="ECO:0000256" key="9">
    <source>
        <dbReference type="ARBA" id="ARBA00023136"/>
    </source>
</evidence>
<feature type="transmembrane region" description="Helical" evidence="13">
    <location>
        <begin position="38"/>
        <end position="60"/>
    </location>
</feature>
<dbReference type="InterPro" id="IPR001873">
    <property type="entry name" value="ENaC"/>
</dbReference>